<dbReference type="InterPro" id="IPR044855">
    <property type="entry name" value="CoA-Trfase_III_dom3_sf"/>
</dbReference>
<evidence type="ECO:0000313" key="3">
    <source>
        <dbReference type="Proteomes" id="UP000290174"/>
    </source>
</evidence>
<organism evidence="2 3">
    <name type="scientific">Bradyrhizobium zhanjiangense</name>
    <dbReference type="NCBI Taxonomy" id="1325107"/>
    <lineage>
        <taxon>Bacteria</taxon>
        <taxon>Pseudomonadati</taxon>
        <taxon>Pseudomonadota</taxon>
        <taxon>Alphaproteobacteria</taxon>
        <taxon>Hyphomicrobiales</taxon>
        <taxon>Nitrobacteraceae</taxon>
        <taxon>Bradyrhizobium</taxon>
    </lineage>
</organism>
<accession>A0A4Q0QSB5</accession>
<dbReference type="GO" id="GO:0016740">
    <property type="term" value="F:transferase activity"/>
    <property type="evidence" value="ECO:0007669"/>
    <property type="project" value="UniProtKB-KW"/>
</dbReference>
<dbReference type="InterPro" id="IPR003673">
    <property type="entry name" value="CoA-Trfase_fam_III"/>
</dbReference>
<dbReference type="RefSeq" id="WP_128933775.1">
    <property type="nucleotide sequence ID" value="NZ_CP022221.1"/>
</dbReference>
<dbReference type="Pfam" id="PF02515">
    <property type="entry name" value="CoA_transf_3"/>
    <property type="match status" value="1"/>
</dbReference>
<protein>
    <submittedName>
        <fullName evidence="2">CoA transferase</fullName>
    </submittedName>
</protein>
<gene>
    <name evidence="2" type="ORF">EAS61_12170</name>
</gene>
<dbReference type="PANTHER" id="PTHR48228:SF5">
    <property type="entry name" value="ALPHA-METHYLACYL-COA RACEMASE"/>
    <property type="match status" value="1"/>
</dbReference>
<dbReference type="SUPFAM" id="SSF89796">
    <property type="entry name" value="CoA-transferase family III (CaiB/BaiF)"/>
    <property type="match status" value="1"/>
</dbReference>
<dbReference type="Proteomes" id="UP000290174">
    <property type="component" value="Unassembled WGS sequence"/>
</dbReference>
<evidence type="ECO:0000256" key="1">
    <source>
        <dbReference type="SAM" id="MobiDB-lite"/>
    </source>
</evidence>
<dbReference type="PANTHER" id="PTHR48228">
    <property type="entry name" value="SUCCINYL-COA--D-CITRAMALATE COA-TRANSFERASE"/>
    <property type="match status" value="1"/>
</dbReference>
<dbReference type="AlphaFoldDB" id="A0A4Q0QSB5"/>
<dbReference type="Gene3D" id="3.30.1540.10">
    <property type="entry name" value="formyl-coa transferase, domain 3"/>
    <property type="match status" value="1"/>
</dbReference>
<evidence type="ECO:0000313" key="2">
    <source>
        <dbReference type="EMBL" id="RXG99437.1"/>
    </source>
</evidence>
<reference evidence="2 3" key="1">
    <citation type="submission" date="2018-11" db="EMBL/GenBank/DDBJ databases">
        <title>Bradyrhizobium sp. nov., isolated from effective nodules of peanut in China.</title>
        <authorList>
            <person name="Li Y."/>
        </authorList>
    </citation>
    <scope>NUCLEOTIDE SEQUENCE [LARGE SCALE GENOMIC DNA]</scope>
    <source>
        <strain evidence="2 3">CCBAU 51770</strain>
    </source>
</reference>
<sequence>MTGPLHGFRIVEMGGIGPAPFAGALLGDLGADVLRIDRVPRPGVEPDLPARFDFYNRNKRSVALDLKQPQAVATVLQLVAQADALTEGFRPSVMERLGLGPDACHAVNPRLVYARMTGWGQQGPMSQEAGHDINYLALTGALHCLGDADRPPPPPLNLVADLGGGALYLTVGLLAATMEARQSGKGQTIDVAMIDGVTHLMSAFQAFRQQGSWTERRADNIVDGGAPFYGSYATRDGKFIAVGAIEPHFYANLLNVMGLRAGELPDQNDRASWPQMRQRFAEIFARRTRDEWVAAAMGRDACLAPVLTIDEAPAHPQMQARSAYAMFDGVRHPSPAPRFSRTPSALHTPPPPPGRDTRQALADWGVSPEQIAVLESARAIAG</sequence>
<dbReference type="Gene3D" id="3.40.50.10540">
    <property type="entry name" value="Crotonobetainyl-coa:carnitine coa-transferase, domain 1"/>
    <property type="match status" value="1"/>
</dbReference>
<proteinExistence type="predicted"/>
<dbReference type="EMBL" id="RKMK01000008">
    <property type="protein sequence ID" value="RXG99437.1"/>
    <property type="molecule type" value="Genomic_DNA"/>
</dbReference>
<dbReference type="InterPro" id="IPR050509">
    <property type="entry name" value="CoA-transferase_III"/>
</dbReference>
<dbReference type="InterPro" id="IPR023606">
    <property type="entry name" value="CoA-Trfase_III_dom_1_sf"/>
</dbReference>
<feature type="region of interest" description="Disordered" evidence="1">
    <location>
        <begin position="334"/>
        <end position="360"/>
    </location>
</feature>
<comment type="caution">
    <text evidence="2">The sequence shown here is derived from an EMBL/GenBank/DDBJ whole genome shotgun (WGS) entry which is preliminary data.</text>
</comment>
<name>A0A4Q0QSB5_9BRAD</name>
<keyword evidence="2" id="KW-0808">Transferase</keyword>